<keyword evidence="3 6" id="KW-0479">Metal-binding</keyword>
<dbReference type="GO" id="GO:0051539">
    <property type="term" value="F:4 iron, 4 sulfur cluster binding"/>
    <property type="evidence" value="ECO:0007669"/>
    <property type="project" value="UniProtKB-KW"/>
</dbReference>
<dbReference type="Proteomes" id="UP000178943">
    <property type="component" value="Unassembled WGS sequence"/>
</dbReference>
<proteinExistence type="inferred from homology"/>
<evidence type="ECO:0000256" key="6">
    <source>
        <dbReference type="HAMAP-Rule" id="MF_00992"/>
    </source>
</evidence>
<feature type="binding site" evidence="8">
    <location>
        <position position="334"/>
    </location>
    <ligand>
        <name>(3R)-3-methyl-D-ornithine</name>
        <dbReference type="ChEBI" id="CHEBI:64642"/>
    </ligand>
</feature>
<dbReference type="UniPathway" id="UPA00079"/>
<evidence type="ECO:0000259" key="9">
    <source>
        <dbReference type="PROSITE" id="PS51918"/>
    </source>
</evidence>
<evidence type="ECO:0000256" key="1">
    <source>
        <dbReference type="ARBA" id="ARBA00022485"/>
    </source>
</evidence>
<gene>
    <name evidence="6" type="primary">mqnC</name>
    <name evidence="10" type="ORF">A2Y62_16325</name>
</gene>
<comment type="function">
    <text evidence="6">Radical SAM enzyme that catalyzes the cyclization of dehypoxanthine futalosine (DHFL) into cyclic dehypoxanthine futalosine (CDHFL), a step in the biosynthesis of menaquinone (MK, vitamin K2).</text>
</comment>
<dbReference type="GO" id="GO:0009234">
    <property type="term" value="P:menaquinone biosynthetic process"/>
    <property type="evidence" value="ECO:0007669"/>
    <property type="project" value="UniProtKB-UniRule"/>
</dbReference>
<dbReference type="InterPro" id="IPR007197">
    <property type="entry name" value="rSAM"/>
</dbReference>
<dbReference type="GO" id="GO:0005506">
    <property type="term" value="F:iron ion binding"/>
    <property type="evidence" value="ECO:0007669"/>
    <property type="project" value="UniProtKB-UniRule"/>
</dbReference>
<dbReference type="Gene3D" id="3.20.20.70">
    <property type="entry name" value="Aldolase class I"/>
    <property type="match status" value="1"/>
</dbReference>
<comment type="similarity">
    <text evidence="6">Belongs to the radical SAM superfamily. MqnC family.</text>
</comment>
<keyword evidence="4 6" id="KW-0408">Iron</keyword>
<dbReference type="InterPro" id="IPR058240">
    <property type="entry name" value="rSAM_sf"/>
</dbReference>
<reference evidence="10 11" key="1">
    <citation type="journal article" date="2016" name="Nat. Commun.">
        <title>Thousands of microbial genomes shed light on interconnected biogeochemical processes in an aquifer system.</title>
        <authorList>
            <person name="Anantharaman K."/>
            <person name="Brown C.T."/>
            <person name="Hug L.A."/>
            <person name="Sharon I."/>
            <person name="Castelle C.J."/>
            <person name="Probst A.J."/>
            <person name="Thomas B.C."/>
            <person name="Singh A."/>
            <person name="Wilkins M.J."/>
            <person name="Karaoz U."/>
            <person name="Brodie E.L."/>
            <person name="Williams K.H."/>
            <person name="Hubbard S.S."/>
            <person name="Banfield J.F."/>
        </authorList>
    </citation>
    <scope>NUCLEOTIDE SEQUENCE [LARGE SCALE GENOMIC DNA]</scope>
</reference>
<comment type="catalytic activity">
    <reaction evidence="6">
        <text>dehypoxanthine futalosine + S-adenosyl-L-methionine = cyclic dehypoxanthinylfutalosinate + 5'-deoxyadenosine + L-methionine + H(+)</text>
        <dbReference type="Rhea" id="RHEA:33083"/>
        <dbReference type="ChEBI" id="CHEBI:15378"/>
        <dbReference type="ChEBI" id="CHEBI:17319"/>
        <dbReference type="ChEBI" id="CHEBI:57844"/>
        <dbReference type="ChEBI" id="CHEBI:58864"/>
        <dbReference type="ChEBI" id="CHEBI:59789"/>
        <dbReference type="ChEBI" id="CHEBI:64270"/>
        <dbReference type="EC" id="1.21.98.1"/>
    </reaction>
</comment>
<feature type="binding site" evidence="6 7">
    <location>
        <position position="64"/>
    </location>
    <ligand>
        <name>[4Fe-4S] cluster</name>
        <dbReference type="ChEBI" id="CHEBI:49883"/>
        <note>4Fe-4S-S-AdoMet</note>
    </ligand>
</feature>
<organism evidence="10 11">
    <name type="scientific">Candidatus Fischerbacteria bacterium RBG_13_37_8</name>
    <dbReference type="NCBI Taxonomy" id="1817863"/>
    <lineage>
        <taxon>Bacteria</taxon>
        <taxon>Candidatus Fischeribacteriota</taxon>
    </lineage>
</organism>
<feature type="binding site" evidence="8">
    <location>
        <position position="356"/>
    </location>
    <ligand>
        <name>(3R)-3-methyl-D-ornithine</name>
        <dbReference type="ChEBI" id="CHEBI:64642"/>
    </ligand>
</feature>
<dbReference type="Pfam" id="PF19288">
    <property type="entry name" value="CofH_C"/>
    <property type="match status" value="1"/>
</dbReference>
<dbReference type="EMBL" id="MFGW01000048">
    <property type="protein sequence ID" value="OGF67489.1"/>
    <property type="molecule type" value="Genomic_DNA"/>
</dbReference>
<dbReference type="InterPro" id="IPR045567">
    <property type="entry name" value="CofH/MnqC-like_C"/>
</dbReference>
<dbReference type="SFLD" id="SFLDS00029">
    <property type="entry name" value="Radical_SAM"/>
    <property type="match status" value="1"/>
</dbReference>
<feature type="domain" description="Radical SAM core" evidence="9">
    <location>
        <begin position="50"/>
        <end position="283"/>
    </location>
</feature>
<dbReference type="SFLD" id="SFLDG01064">
    <property type="entry name" value="F420__menaquinone_cofactor_bio"/>
    <property type="match status" value="1"/>
</dbReference>
<evidence type="ECO:0000256" key="7">
    <source>
        <dbReference type="PIRSR" id="PIRSR004762-1"/>
    </source>
</evidence>
<dbReference type="HAMAP" id="MF_00992">
    <property type="entry name" value="MqnC"/>
    <property type="match status" value="1"/>
</dbReference>
<dbReference type="InterPro" id="IPR034405">
    <property type="entry name" value="F420"/>
</dbReference>
<feature type="binding site" evidence="8">
    <location>
        <position position="140"/>
    </location>
    <ligand>
        <name>(3R)-3-methyl-D-ornithine</name>
        <dbReference type="ChEBI" id="CHEBI:64642"/>
    </ligand>
</feature>
<dbReference type="InterPro" id="IPR022431">
    <property type="entry name" value="Cyclic_DHFL_synthase_mqnC"/>
</dbReference>
<dbReference type="STRING" id="1817863.A2Y62_16325"/>
<evidence type="ECO:0000313" key="11">
    <source>
        <dbReference type="Proteomes" id="UP000178943"/>
    </source>
</evidence>
<dbReference type="InterPro" id="IPR020050">
    <property type="entry name" value="FO_synthase_su2"/>
</dbReference>
<dbReference type="PROSITE" id="PS51918">
    <property type="entry name" value="RADICAL_SAM"/>
    <property type="match status" value="1"/>
</dbReference>
<dbReference type="GO" id="GO:0044689">
    <property type="term" value="F:7,8-didemethyl-8-hydroxy-5-deazariboflavin synthase activity"/>
    <property type="evidence" value="ECO:0007669"/>
    <property type="project" value="TreeGrafter"/>
</dbReference>
<dbReference type="GO" id="GO:0046992">
    <property type="term" value="F:oxidoreductase activity, acting on X-H and Y-H to form an X-Y bond"/>
    <property type="evidence" value="ECO:0007669"/>
    <property type="project" value="UniProtKB-UniRule"/>
</dbReference>
<dbReference type="SFLD" id="SFLDG01389">
    <property type="entry name" value="menaquinone_synthsis_involved"/>
    <property type="match status" value="1"/>
</dbReference>
<keyword evidence="6" id="KW-0474">Menaquinone biosynthesis</keyword>
<comment type="pathway">
    <text evidence="6">Quinol/quinone metabolism; menaquinone biosynthesis.</text>
</comment>
<comment type="caution">
    <text evidence="10">The sequence shown here is derived from an EMBL/GenBank/DDBJ whole genome shotgun (WGS) entry which is preliminary data.</text>
</comment>
<feature type="binding site" evidence="8">
    <location>
        <position position="70"/>
    </location>
    <ligand>
        <name>S-adenosyl-L-methionine</name>
        <dbReference type="ChEBI" id="CHEBI:59789"/>
    </ligand>
</feature>
<dbReference type="PANTHER" id="PTHR43076">
    <property type="entry name" value="FO SYNTHASE (COFH)"/>
    <property type="match status" value="1"/>
</dbReference>
<feature type="binding site" evidence="6 7">
    <location>
        <position position="71"/>
    </location>
    <ligand>
        <name>[4Fe-4S] cluster</name>
        <dbReference type="ChEBI" id="CHEBI:49883"/>
        <note>4Fe-4S-S-AdoMet</note>
    </ligand>
</feature>
<feature type="binding site" evidence="6 7">
    <location>
        <position position="68"/>
    </location>
    <ligand>
        <name>[4Fe-4S] cluster</name>
        <dbReference type="ChEBI" id="CHEBI:49883"/>
        <note>4Fe-4S-S-AdoMet</note>
    </ligand>
</feature>
<dbReference type="SFLD" id="SFLDF00343">
    <property type="entry name" value="aminofutalosine_synthase_(mqnE"/>
    <property type="match status" value="1"/>
</dbReference>
<dbReference type="NCBIfam" id="TIGR00423">
    <property type="entry name" value="CofH family radical SAM protein"/>
    <property type="match status" value="1"/>
</dbReference>
<protein>
    <recommendedName>
        <fullName evidence="6">Cyclic dehypoxanthine futalosine synthase</fullName>
        <shortName evidence="6">Cyclic DHFL synthase</shortName>
        <ecNumber evidence="6">1.21.98.1</ecNumber>
    </recommendedName>
    <alternativeName>
        <fullName evidence="6">Dehypoxanthine futalosine cyclase</fullName>
        <shortName evidence="6">DHFL cyclase</shortName>
    </alternativeName>
    <alternativeName>
        <fullName evidence="6">Menaquinone biosynthetic enzyme MqnC</fullName>
    </alternativeName>
</protein>
<dbReference type="AlphaFoldDB" id="A0A1F5VVP8"/>
<dbReference type="Pfam" id="PF04055">
    <property type="entry name" value="Radical_SAM"/>
    <property type="match status" value="1"/>
</dbReference>
<evidence type="ECO:0000256" key="2">
    <source>
        <dbReference type="ARBA" id="ARBA00022691"/>
    </source>
</evidence>
<comment type="cofactor">
    <cofactor evidence="6 7">
        <name>[4Fe-4S] cluster</name>
        <dbReference type="ChEBI" id="CHEBI:49883"/>
    </cofactor>
    <text evidence="6 7">Binds 1 [4Fe-4S] cluster. The cluster is coordinated with 3 cysteines and an exchangeable S-adenosyl-L-methionine.</text>
</comment>
<evidence type="ECO:0000313" key="10">
    <source>
        <dbReference type="EMBL" id="OGF67489.1"/>
    </source>
</evidence>
<evidence type="ECO:0000256" key="3">
    <source>
        <dbReference type="ARBA" id="ARBA00022723"/>
    </source>
</evidence>
<dbReference type="InterPro" id="IPR013785">
    <property type="entry name" value="Aldolase_TIM"/>
</dbReference>
<evidence type="ECO:0000256" key="5">
    <source>
        <dbReference type="ARBA" id="ARBA00023014"/>
    </source>
</evidence>
<dbReference type="SUPFAM" id="SSF102114">
    <property type="entry name" value="Radical SAM enzymes"/>
    <property type="match status" value="1"/>
</dbReference>
<dbReference type="PIRSF" id="PIRSF004762">
    <property type="entry name" value="CHP00423"/>
    <property type="match status" value="1"/>
</dbReference>
<dbReference type="EC" id="1.21.98.1" evidence="6"/>
<dbReference type="GO" id="GO:0016765">
    <property type="term" value="F:transferase activity, transferring alkyl or aryl (other than methyl) groups"/>
    <property type="evidence" value="ECO:0007669"/>
    <property type="project" value="InterPro"/>
</dbReference>
<accession>A0A1F5VVP8</accession>
<keyword evidence="5 6" id="KW-0411">Iron-sulfur</keyword>
<sequence>MIEERIKAKIEKGERIAEHDALELFQSDDILMIGRLAQAARGLRKADRVVSYVLYRNINYTNVCISMCSFCAFSRNMKDSDAYVLTTEEIREKIRAAMVVGTNAILLQGGLHPDCKIDFFIELLKTIKDEFPDMHIHAFSPPEILHIARNSNIAVEGIIELFKDAGLSSIPGGGAEILVDEIRREVSPLKCTASEWLMVMEKAHMQGVKSSATMMFGGIENYTDRIMHLSLLRELQDRTKGFTAFIPWTYQPNREERHRGTEAQRHKVGNNELLFETDPLDLKMKEEAKISTCRRLREMEHANQGITETSAVDYLKTLAIARIYLDNFIHIEASLVTQGPKIAQLALEFGADDIGSIMMEENVVRAAGNSYIATEAELIYLIKEAGYIPAKRDVLYNQYTMV</sequence>
<evidence type="ECO:0000256" key="8">
    <source>
        <dbReference type="PIRSR" id="PIRSR004762-2"/>
    </source>
</evidence>
<evidence type="ECO:0000256" key="4">
    <source>
        <dbReference type="ARBA" id="ARBA00023004"/>
    </source>
</evidence>
<keyword evidence="6" id="KW-0560">Oxidoreductase</keyword>
<feature type="binding site" evidence="8">
    <location>
        <position position="176"/>
    </location>
    <ligand>
        <name>S-adenosyl-L-methionine</name>
        <dbReference type="ChEBI" id="CHEBI:59789"/>
    </ligand>
</feature>
<keyword evidence="1 6" id="KW-0004">4Fe-4S</keyword>
<dbReference type="PANTHER" id="PTHR43076:SF1">
    <property type="entry name" value="LIPOYL SYNTHASE 2"/>
    <property type="match status" value="1"/>
</dbReference>
<keyword evidence="2 6" id="KW-0949">S-adenosyl-L-methionine</keyword>
<name>A0A1F5VVP8_9BACT</name>